<dbReference type="NCBIfam" id="TIGR00077">
    <property type="entry name" value="lspA"/>
    <property type="match status" value="1"/>
</dbReference>
<dbReference type="GO" id="GO:0004190">
    <property type="term" value="F:aspartic-type endopeptidase activity"/>
    <property type="evidence" value="ECO:0007669"/>
    <property type="project" value="UniProtKB-UniRule"/>
</dbReference>
<evidence type="ECO:0000256" key="4">
    <source>
        <dbReference type="ARBA" id="ARBA00022692"/>
    </source>
</evidence>
<feature type="active site" evidence="9">
    <location>
        <position position="183"/>
    </location>
</feature>
<dbReference type="EMBL" id="FNAD01000002">
    <property type="protein sequence ID" value="SDD18782.1"/>
    <property type="molecule type" value="Genomic_DNA"/>
</dbReference>
<evidence type="ECO:0000256" key="5">
    <source>
        <dbReference type="ARBA" id="ARBA00022750"/>
    </source>
</evidence>
<feature type="transmembrane region" description="Helical" evidence="9">
    <location>
        <begin position="130"/>
        <end position="148"/>
    </location>
</feature>
<comment type="subcellular location">
    <subcellularLocation>
        <location evidence="9">Cell membrane</location>
        <topology evidence="9">Multi-pass membrane protein</topology>
    </subcellularLocation>
</comment>
<evidence type="ECO:0000313" key="13">
    <source>
        <dbReference type="Proteomes" id="UP000198949"/>
    </source>
</evidence>
<accession>A0A1G6SPG1</accession>
<keyword evidence="4 9" id="KW-0812">Transmembrane</keyword>
<dbReference type="PRINTS" id="PR00781">
    <property type="entry name" value="LIPOSIGPTASE"/>
</dbReference>
<comment type="similarity">
    <text evidence="1 9 10">Belongs to the peptidase A8 family.</text>
</comment>
<gene>
    <name evidence="9" type="primary">lspA</name>
    <name evidence="12" type="ORF">SAMN05216270_102218</name>
</gene>
<dbReference type="UniPathway" id="UPA00665"/>
<evidence type="ECO:0000256" key="2">
    <source>
        <dbReference type="ARBA" id="ARBA00022475"/>
    </source>
</evidence>
<feature type="transmembrane region" description="Helical" evidence="9">
    <location>
        <begin position="105"/>
        <end position="123"/>
    </location>
</feature>
<evidence type="ECO:0000256" key="1">
    <source>
        <dbReference type="ARBA" id="ARBA00006139"/>
    </source>
</evidence>
<organism evidence="12 13">
    <name type="scientific">Glycomyces harbinensis</name>
    <dbReference type="NCBI Taxonomy" id="58114"/>
    <lineage>
        <taxon>Bacteria</taxon>
        <taxon>Bacillati</taxon>
        <taxon>Actinomycetota</taxon>
        <taxon>Actinomycetes</taxon>
        <taxon>Glycomycetales</taxon>
        <taxon>Glycomycetaceae</taxon>
        <taxon>Glycomyces</taxon>
    </lineage>
</organism>
<dbReference type="Proteomes" id="UP000198949">
    <property type="component" value="Unassembled WGS sequence"/>
</dbReference>
<keyword evidence="3 9" id="KW-0645">Protease</keyword>
<evidence type="ECO:0000256" key="9">
    <source>
        <dbReference type="HAMAP-Rule" id="MF_00161"/>
    </source>
</evidence>
<evidence type="ECO:0000256" key="7">
    <source>
        <dbReference type="ARBA" id="ARBA00022989"/>
    </source>
</evidence>
<dbReference type="HAMAP" id="MF_00161">
    <property type="entry name" value="LspA"/>
    <property type="match status" value="1"/>
</dbReference>
<proteinExistence type="inferred from homology"/>
<dbReference type="STRING" id="58114.SAMN05216270_102218"/>
<evidence type="ECO:0000313" key="12">
    <source>
        <dbReference type="EMBL" id="SDD18782.1"/>
    </source>
</evidence>
<dbReference type="PANTHER" id="PTHR33695:SF1">
    <property type="entry name" value="LIPOPROTEIN SIGNAL PEPTIDASE"/>
    <property type="match status" value="1"/>
</dbReference>
<dbReference type="GO" id="GO:0006508">
    <property type="term" value="P:proteolysis"/>
    <property type="evidence" value="ECO:0007669"/>
    <property type="project" value="UniProtKB-KW"/>
</dbReference>
<evidence type="ECO:0000256" key="3">
    <source>
        <dbReference type="ARBA" id="ARBA00022670"/>
    </source>
</evidence>
<evidence type="ECO:0000256" key="6">
    <source>
        <dbReference type="ARBA" id="ARBA00022801"/>
    </source>
</evidence>
<dbReference type="PANTHER" id="PTHR33695">
    <property type="entry name" value="LIPOPROTEIN SIGNAL PEPTIDASE"/>
    <property type="match status" value="1"/>
</dbReference>
<feature type="region of interest" description="Disordered" evidence="11">
    <location>
        <begin position="1"/>
        <end position="44"/>
    </location>
</feature>
<keyword evidence="5 9" id="KW-0064">Aspartyl protease</keyword>
<keyword evidence="13" id="KW-1185">Reference proteome</keyword>
<evidence type="ECO:0000256" key="11">
    <source>
        <dbReference type="SAM" id="MobiDB-lite"/>
    </source>
</evidence>
<dbReference type="InterPro" id="IPR001872">
    <property type="entry name" value="Peptidase_A8"/>
</dbReference>
<comment type="function">
    <text evidence="9">This protein specifically catalyzes the removal of signal peptides from prolipoproteins.</text>
</comment>
<keyword evidence="2 9" id="KW-1003">Cell membrane</keyword>
<evidence type="ECO:0000256" key="10">
    <source>
        <dbReference type="RuleBase" id="RU004181"/>
    </source>
</evidence>
<reference evidence="13" key="1">
    <citation type="submission" date="2016-10" db="EMBL/GenBank/DDBJ databases">
        <authorList>
            <person name="Varghese N."/>
            <person name="Submissions S."/>
        </authorList>
    </citation>
    <scope>NUCLEOTIDE SEQUENCE [LARGE SCALE GENOMIC DNA]</scope>
    <source>
        <strain evidence="13">CGMCC 4.3516</strain>
    </source>
</reference>
<keyword evidence="7 9" id="KW-1133">Transmembrane helix</keyword>
<dbReference type="Pfam" id="PF01252">
    <property type="entry name" value="Peptidase_A8"/>
    <property type="match status" value="1"/>
</dbReference>
<dbReference type="AlphaFoldDB" id="A0A1G6SPG1"/>
<keyword evidence="8 9" id="KW-0472">Membrane</keyword>
<dbReference type="EC" id="3.4.23.36" evidence="9"/>
<feature type="active site" evidence="9">
    <location>
        <position position="164"/>
    </location>
</feature>
<feature type="compositionally biased region" description="Basic and acidic residues" evidence="11">
    <location>
        <begin position="10"/>
        <end position="31"/>
    </location>
</feature>
<dbReference type="GO" id="GO:0005886">
    <property type="term" value="C:plasma membrane"/>
    <property type="evidence" value="ECO:0007669"/>
    <property type="project" value="UniProtKB-SubCell"/>
</dbReference>
<keyword evidence="6 9" id="KW-0378">Hydrolase</keyword>
<evidence type="ECO:0000256" key="8">
    <source>
        <dbReference type="ARBA" id="ARBA00023136"/>
    </source>
</evidence>
<name>A0A1G6SPG1_9ACTN</name>
<comment type="pathway">
    <text evidence="9">Protein modification; lipoprotein biosynthesis (signal peptide cleavage).</text>
</comment>
<sequence>MQTAGGATLSEDKQPETVDESTVEKTDERTAESVPGTDETPPRPRPGLALAALLIAATAIGLDQWTKALAEANLDPREPVRILGGLVHLSLTWNSGAAFSLGTGYTWIFTIAASAVTVFLVFLSTRIRYPAWSIAIGLVLGGAAGNLVDRLFRDPGFAHGHVVDFISVFKPFGEAFPIFNLADSALCCGVVLIVLLELTGHGFSPESRKSPEKEVAA</sequence>
<dbReference type="RefSeq" id="WP_218125060.1">
    <property type="nucleotide sequence ID" value="NZ_FNAD01000002.1"/>
</dbReference>
<comment type="catalytic activity">
    <reaction evidence="9">
        <text>Release of signal peptides from bacterial membrane prolipoproteins. Hydrolyzes -Xaa-Yaa-Zaa-|-(S,diacylglyceryl)Cys-, in which Xaa is hydrophobic (preferably Leu), and Yaa (Ala or Ser) and Zaa (Gly or Ala) have small, neutral side chains.</text>
        <dbReference type="EC" id="3.4.23.36"/>
    </reaction>
</comment>
<comment type="caution">
    <text evidence="9">Lacks conserved residue(s) required for the propagation of feature annotation.</text>
</comment>
<protein>
    <recommendedName>
        <fullName evidence="9">Lipoprotein signal peptidase</fullName>
        <ecNumber evidence="9">3.4.23.36</ecNumber>
    </recommendedName>
    <alternativeName>
        <fullName evidence="9">Prolipoprotein signal peptidase</fullName>
    </alternativeName>
    <alternativeName>
        <fullName evidence="9">Signal peptidase II</fullName>
        <shortName evidence="9">SPase II</shortName>
    </alternativeName>
</protein>
<feature type="transmembrane region" description="Helical" evidence="9">
    <location>
        <begin position="178"/>
        <end position="199"/>
    </location>
</feature>